<dbReference type="EMBL" id="JANAWD010000049">
    <property type="protein sequence ID" value="KAJ3489260.1"/>
    <property type="molecule type" value="Genomic_DNA"/>
</dbReference>
<dbReference type="InterPro" id="IPR036396">
    <property type="entry name" value="Cyt_P450_sf"/>
</dbReference>
<evidence type="ECO:0000256" key="2">
    <source>
        <dbReference type="ARBA" id="ARBA00005179"/>
    </source>
</evidence>
<evidence type="ECO:0000256" key="8">
    <source>
        <dbReference type="ARBA" id="ARBA00023033"/>
    </source>
</evidence>
<protein>
    <recommendedName>
        <fullName evidence="12">Cytochrome P450</fullName>
    </recommendedName>
</protein>
<evidence type="ECO:0000256" key="1">
    <source>
        <dbReference type="ARBA" id="ARBA00001971"/>
    </source>
</evidence>
<dbReference type="CDD" id="cd11069">
    <property type="entry name" value="CYP_FUM15-like"/>
    <property type="match status" value="1"/>
</dbReference>
<dbReference type="PRINTS" id="PR00385">
    <property type="entry name" value="P450"/>
</dbReference>
<evidence type="ECO:0000256" key="7">
    <source>
        <dbReference type="ARBA" id="ARBA00023004"/>
    </source>
</evidence>
<evidence type="ECO:0000313" key="10">
    <source>
        <dbReference type="EMBL" id="KAJ3489260.1"/>
    </source>
</evidence>
<accession>A0AAD5YGR4</accession>
<evidence type="ECO:0008006" key="12">
    <source>
        <dbReference type="Google" id="ProtNLM"/>
    </source>
</evidence>
<evidence type="ECO:0000256" key="6">
    <source>
        <dbReference type="ARBA" id="ARBA00023002"/>
    </source>
</evidence>
<evidence type="ECO:0000256" key="4">
    <source>
        <dbReference type="ARBA" id="ARBA00022617"/>
    </source>
</evidence>
<gene>
    <name evidence="10" type="ORF">NLI96_g2239</name>
</gene>
<dbReference type="Gene3D" id="1.10.630.10">
    <property type="entry name" value="Cytochrome P450"/>
    <property type="match status" value="1"/>
</dbReference>
<dbReference type="PANTHER" id="PTHR24305">
    <property type="entry name" value="CYTOCHROME P450"/>
    <property type="match status" value="1"/>
</dbReference>
<dbReference type="Pfam" id="PF00067">
    <property type="entry name" value="p450"/>
    <property type="match status" value="1"/>
</dbReference>
<dbReference type="PANTHER" id="PTHR24305:SF166">
    <property type="entry name" value="CYTOCHROME P450 12A4, MITOCHONDRIAL-RELATED"/>
    <property type="match status" value="1"/>
</dbReference>
<dbReference type="SUPFAM" id="SSF48264">
    <property type="entry name" value="Cytochrome P450"/>
    <property type="match status" value="1"/>
</dbReference>
<evidence type="ECO:0000313" key="11">
    <source>
        <dbReference type="Proteomes" id="UP001212997"/>
    </source>
</evidence>
<name>A0AAD5YGR4_9APHY</name>
<reference evidence="10" key="1">
    <citation type="submission" date="2022-07" db="EMBL/GenBank/DDBJ databases">
        <title>Genome Sequence of Physisporinus lineatus.</title>
        <authorList>
            <person name="Buettner E."/>
        </authorList>
    </citation>
    <scope>NUCLEOTIDE SEQUENCE</scope>
    <source>
        <strain evidence="10">VT162</strain>
    </source>
</reference>
<dbReference type="Proteomes" id="UP001212997">
    <property type="component" value="Unassembled WGS sequence"/>
</dbReference>
<dbReference type="GO" id="GO:0004497">
    <property type="term" value="F:monooxygenase activity"/>
    <property type="evidence" value="ECO:0007669"/>
    <property type="project" value="UniProtKB-KW"/>
</dbReference>
<dbReference type="InterPro" id="IPR050121">
    <property type="entry name" value="Cytochrome_P450_monoxygenase"/>
</dbReference>
<comment type="caution">
    <text evidence="10">The sequence shown here is derived from an EMBL/GenBank/DDBJ whole genome shotgun (WGS) entry which is preliminary data.</text>
</comment>
<dbReference type="InterPro" id="IPR001128">
    <property type="entry name" value="Cyt_P450"/>
</dbReference>
<proteinExistence type="inferred from homology"/>
<keyword evidence="4 9" id="KW-0349">Heme</keyword>
<evidence type="ECO:0000256" key="5">
    <source>
        <dbReference type="ARBA" id="ARBA00022723"/>
    </source>
</evidence>
<feature type="binding site" description="axial binding residue" evidence="9">
    <location>
        <position position="485"/>
    </location>
    <ligand>
        <name>heme</name>
        <dbReference type="ChEBI" id="CHEBI:30413"/>
    </ligand>
    <ligandPart>
        <name>Fe</name>
        <dbReference type="ChEBI" id="CHEBI:18248"/>
    </ligandPart>
</feature>
<dbReference type="InterPro" id="IPR002401">
    <property type="entry name" value="Cyt_P450_E_grp-I"/>
</dbReference>
<evidence type="ECO:0000256" key="9">
    <source>
        <dbReference type="PIRSR" id="PIRSR602401-1"/>
    </source>
</evidence>
<keyword evidence="5 9" id="KW-0479">Metal-binding</keyword>
<evidence type="ECO:0000256" key="3">
    <source>
        <dbReference type="ARBA" id="ARBA00010617"/>
    </source>
</evidence>
<sequence length="548" mass="61466">MISIAFILTAILIGVPAWWLLKDFVLRSPLDKIPGPPSPSLLAGHLGRLFHRHEGWKLHNELASNYGPVSSLKGGFGKRMLYVRDPTALHSIIIKDQQFYEESSFSISMIYLVFGEGLIATLSDQHRKQRKMLNPVFSINHMRHMTPIFYHVAHKLREGVENQVRQGTGDVDILNWMGRTALELIGQGGLGYSFDPLVKNSKSEYGDAIKATLPAMFALGGTQFLVPYLLKLGPPGFRRWVLDHLLPDRRVQHLKDIADYLDSQARSLISKKRLALKEGDEAVTQQVGEGKDIMSILMRANMAASESERLTEEELVGQMSILIFAATDTTSGALSQILQLLAEHPDAQERLRKEILDARAPSGEDIPYDQLIELPYMDAICRETLRLFPPVTDVYRDAKKDMVLPLASPIRDLDGKWMSEIPIPNDTRLIVSIRGCNRSKQIWGEDANEWKPERWLSPLPGSVTDARVPGVYSNMMTFLGGGRSCIGFKFSQLEMKVVLSLLLGSFKFSLPDHEIVWNLAGVKYPTVGRISNTPSMPMKVELLNEKAL</sequence>
<dbReference type="PRINTS" id="PR00463">
    <property type="entry name" value="EP450I"/>
</dbReference>
<comment type="cofactor">
    <cofactor evidence="1 9">
        <name>heme</name>
        <dbReference type="ChEBI" id="CHEBI:30413"/>
    </cofactor>
</comment>
<dbReference type="GO" id="GO:0016705">
    <property type="term" value="F:oxidoreductase activity, acting on paired donors, with incorporation or reduction of molecular oxygen"/>
    <property type="evidence" value="ECO:0007669"/>
    <property type="project" value="InterPro"/>
</dbReference>
<keyword evidence="6" id="KW-0560">Oxidoreductase</keyword>
<comment type="pathway">
    <text evidence="2">Secondary metabolite biosynthesis.</text>
</comment>
<keyword evidence="11" id="KW-1185">Reference proteome</keyword>
<dbReference type="AlphaFoldDB" id="A0AAD5YGR4"/>
<dbReference type="GO" id="GO:0005506">
    <property type="term" value="F:iron ion binding"/>
    <property type="evidence" value="ECO:0007669"/>
    <property type="project" value="InterPro"/>
</dbReference>
<dbReference type="GO" id="GO:0020037">
    <property type="term" value="F:heme binding"/>
    <property type="evidence" value="ECO:0007669"/>
    <property type="project" value="InterPro"/>
</dbReference>
<organism evidence="10 11">
    <name type="scientific">Meripilus lineatus</name>
    <dbReference type="NCBI Taxonomy" id="2056292"/>
    <lineage>
        <taxon>Eukaryota</taxon>
        <taxon>Fungi</taxon>
        <taxon>Dikarya</taxon>
        <taxon>Basidiomycota</taxon>
        <taxon>Agaricomycotina</taxon>
        <taxon>Agaricomycetes</taxon>
        <taxon>Polyporales</taxon>
        <taxon>Meripilaceae</taxon>
        <taxon>Meripilus</taxon>
    </lineage>
</organism>
<comment type="similarity">
    <text evidence="3">Belongs to the cytochrome P450 family.</text>
</comment>
<keyword evidence="8" id="KW-0503">Monooxygenase</keyword>
<keyword evidence="7 9" id="KW-0408">Iron</keyword>